<proteinExistence type="predicted"/>
<feature type="region of interest" description="Disordered" evidence="2">
    <location>
        <begin position="1"/>
        <end position="41"/>
    </location>
</feature>
<reference evidence="4" key="1">
    <citation type="journal article" date="2014" name="Nat. Commun.">
        <title>The emerging biofuel crop Camelina sativa retains a highly undifferentiated hexaploid genome structure.</title>
        <authorList>
            <person name="Kagale S."/>
            <person name="Koh C."/>
            <person name="Nixon J."/>
            <person name="Bollina V."/>
            <person name="Clarke W.E."/>
            <person name="Tuteja R."/>
            <person name="Spillane C."/>
            <person name="Robinson S.J."/>
            <person name="Links M.G."/>
            <person name="Clarke C."/>
            <person name="Higgins E.E."/>
            <person name="Huebert T."/>
            <person name="Sharpe A.G."/>
            <person name="Parkin I.A."/>
        </authorList>
    </citation>
    <scope>NUCLEOTIDE SEQUENCE [LARGE SCALE GENOMIC DNA]</scope>
    <source>
        <strain evidence="4">cv. DH55</strain>
    </source>
</reference>
<keyword evidence="4" id="KW-1185">Reference proteome</keyword>
<reference evidence="5" key="2">
    <citation type="submission" date="2025-08" db="UniProtKB">
        <authorList>
            <consortium name="RefSeq"/>
        </authorList>
    </citation>
    <scope>IDENTIFICATION</scope>
    <source>
        <tissue evidence="5">Leaf</tissue>
    </source>
</reference>
<name>A0ABM0YJB2_CAMSA</name>
<evidence type="ECO:0000313" key="4">
    <source>
        <dbReference type="Proteomes" id="UP000694864"/>
    </source>
</evidence>
<evidence type="ECO:0000256" key="1">
    <source>
        <dbReference type="PROSITE-ProRule" id="PRU00047"/>
    </source>
</evidence>
<feature type="compositionally biased region" description="Low complexity" evidence="2">
    <location>
        <begin position="1"/>
        <end position="17"/>
    </location>
</feature>
<dbReference type="InterPro" id="IPR036875">
    <property type="entry name" value="Znf_CCHC_sf"/>
</dbReference>
<dbReference type="Proteomes" id="UP000694864">
    <property type="component" value="Chromosome 3"/>
</dbReference>
<dbReference type="Pfam" id="PF00098">
    <property type="entry name" value="zf-CCHC"/>
    <property type="match status" value="1"/>
</dbReference>
<dbReference type="Gene3D" id="4.10.60.10">
    <property type="entry name" value="Zinc finger, CCHC-type"/>
    <property type="match status" value="1"/>
</dbReference>
<feature type="domain" description="CCHC-type" evidence="3">
    <location>
        <begin position="84"/>
        <end position="99"/>
    </location>
</feature>
<keyword evidence="1" id="KW-0479">Metal-binding</keyword>
<gene>
    <name evidence="5" type="primary">LOC104779151</name>
</gene>
<dbReference type="GeneID" id="104779151"/>
<evidence type="ECO:0000259" key="3">
    <source>
        <dbReference type="PROSITE" id="PS50158"/>
    </source>
</evidence>
<protein>
    <submittedName>
        <fullName evidence="5">Uncharacterized protein LOC104779151</fullName>
    </submittedName>
</protein>
<organism evidence="4 5">
    <name type="scientific">Camelina sativa</name>
    <name type="common">False flax</name>
    <name type="synonym">Myagrum sativum</name>
    <dbReference type="NCBI Taxonomy" id="90675"/>
    <lineage>
        <taxon>Eukaryota</taxon>
        <taxon>Viridiplantae</taxon>
        <taxon>Streptophyta</taxon>
        <taxon>Embryophyta</taxon>
        <taxon>Tracheophyta</taxon>
        <taxon>Spermatophyta</taxon>
        <taxon>Magnoliopsida</taxon>
        <taxon>eudicotyledons</taxon>
        <taxon>Gunneridae</taxon>
        <taxon>Pentapetalae</taxon>
        <taxon>rosids</taxon>
        <taxon>malvids</taxon>
        <taxon>Brassicales</taxon>
        <taxon>Brassicaceae</taxon>
        <taxon>Camelineae</taxon>
        <taxon>Camelina</taxon>
    </lineage>
</organism>
<evidence type="ECO:0000256" key="2">
    <source>
        <dbReference type="SAM" id="MobiDB-lite"/>
    </source>
</evidence>
<dbReference type="SMART" id="SM00343">
    <property type="entry name" value="ZnF_C2HC"/>
    <property type="match status" value="2"/>
</dbReference>
<sequence>MVVVSPSVQPQRSQPHSVSRKGGKLAQGQKRKFEDMQRSRYSGPRCFGCGSRDHKVTNCPQRGEKRAVMEQRAVMEPRTDTRVCYYCRETGHMNPRCPKLQQMAVAAVQAGGQPGVPQGVQPVGWIEPTSRVYSTVETGGTSAGAITGITSEIRTWSIH</sequence>
<dbReference type="SUPFAM" id="SSF57756">
    <property type="entry name" value="Retrovirus zinc finger-like domains"/>
    <property type="match status" value="1"/>
</dbReference>
<dbReference type="PROSITE" id="PS50158">
    <property type="entry name" value="ZF_CCHC"/>
    <property type="match status" value="1"/>
</dbReference>
<dbReference type="InterPro" id="IPR001878">
    <property type="entry name" value="Znf_CCHC"/>
</dbReference>
<accession>A0ABM0YJB2</accession>
<evidence type="ECO:0000313" key="5">
    <source>
        <dbReference type="RefSeq" id="XP_010501839.1"/>
    </source>
</evidence>
<keyword evidence="1" id="KW-0862">Zinc</keyword>
<dbReference type="RefSeq" id="XP_010501839.1">
    <property type="nucleotide sequence ID" value="XM_010503537.1"/>
</dbReference>
<keyword evidence="1" id="KW-0863">Zinc-finger</keyword>